<dbReference type="STRING" id="1849047.A0A3D8RGP8"/>
<keyword evidence="6" id="KW-1185">Reference proteome</keyword>
<dbReference type="InterPro" id="IPR021858">
    <property type="entry name" value="Fun_TF"/>
</dbReference>
<dbReference type="AlphaFoldDB" id="A0A3D8RGP8"/>
<dbReference type="OrthoDB" id="25818at2759"/>
<dbReference type="GO" id="GO:0005634">
    <property type="term" value="C:nucleus"/>
    <property type="evidence" value="ECO:0007669"/>
    <property type="project" value="UniProtKB-SubCell"/>
</dbReference>
<comment type="caution">
    <text evidence="5">The sequence shown here is derived from an EMBL/GenBank/DDBJ whole genome shotgun (WGS) entry which is preliminary data.</text>
</comment>
<proteinExistence type="predicted"/>
<comment type="subcellular location">
    <subcellularLocation>
        <location evidence="1">Nucleus</location>
    </subcellularLocation>
</comment>
<feature type="compositionally biased region" description="Pro residues" evidence="3">
    <location>
        <begin position="133"/>
        <end position="145"/>
    </location>
</feature>
<dbReference type="GO" id="GO:0000976">
    <property type="term" value="F:transcription cis-regulatory region binding"/>
    <property type="evidence" value="ECO:0007669"/>
    <property type="project" value="TreeGrafter"/>
</dbReference>
<evidence type="ECO:0000256" key="3">
    <source>
        <dbReference type="SAM" id="MobiDB-lite"/>
    </source>
</evidence>
<dbReference type="Pfam" id="PF00172">
    <property type="entry name" value="Zn_clus"/>
    <property type="match status" value="1"/>
</dbReference>
<feature type="compositionally biased region" description="Low complexity" evidence="3">
    <location>
        <begin position="103"/>
        <end position="132"/>
    </location>
</feature>
<sequence length="547" mass="61328">MLDLSKEGKMSGALLLHLRDYATASSLCRKCDRGKPICQRCIDKGLECGGYPDKYRFCGVASRGKHRGENPFSVEKQGQTPAPEASTTVRQTPSRSVLKAESSRSTPSISTPVSTPTNSYSIPSKSSTSSPAHEPPAPAPFPPSSEPESALSPEGSRQLEELLVAQHSTELLTYFDQDICPHEIVGRDLFGNPFREYFLPLAYEHVGVLHAVLGVSATHRDISRGTKGKLEAEALEHRLQAILSLSKLLEGERERQLKPSEQDALLAIINILVLHDLTENGISSHGAHLTGATYMCERLMANDSLVLRKRTLYLLSYLAWMDLMRGFSEPRKVTFSQESRRKIVDASDNNFAVMAGCPRDIFLAIGTVLSEGKRHALGLLSEPEFRSIIHEQRVYLREWDQNSYQYPTDHSEWRFLANAFRHALLLRLLRFPDWSERPANSPEVQHSVQAILDAAAQIPETSPLMNGLTLPLFMAGADSLSEQQRHYILLRLENIQQGTNHQNGTHDILRRVWAGRASRPHDDKSNVPWIDFIHNDNSGRQQDFLTW</sequence>
<dbReference type="Proteomes" id="UP000256645">
    <property type="component" value="Unassembled WGS sequence"/>
</dbReference>
<feature type="region of interest" description="Disordered" evidence="3">
    <location>
        <begin position="65"/>
        <end position="156"/>
    </location>
</feature>
<dbReference type="PANTHER" id="PTHR37534">
    <property type="entry name" value="TRANSCRIPTIONAL ACTIVATOR PROTEIN UGA3"/>
    <property type="match status" value="1"/>
</dbReference>
<feature type="domain" description="Zn(2)-C6 fungal-type" evidence="4">
    <location>
        <begin position="29"/>
        <end position="54"/>
    </location>
</feature>
<accession>A0A3D8RGP8</accession>
<dbReference type="PANTHER" id="PTHR37534:SF49">
    <property type="entry name" value="LYSINE BIOSYNTHESIS REGULATORY PROTEIN LYS14"/>
    <property type="match status" value="1"/>
</dbReference>
<dbReference type="CDD" id="cd00067">
    <property type="entry name" value="GAL4"/>
    <property type="match status" value="1"/>
</dbReference>
<evidence type="ECO:0000313" key="5">
    <source>
        <dbReference type="EMBL" id="RDW73041.1"/>
    </source>
</evidence>
<protein>
    <recommendedName>
        <fullName evidence="4">Zn(2)-C6 fungal-type domain-containing protein</fullName>
    </recommendedName>
</protein>
<dbReference type="EMBL" id="PDLM01000007">
    <property type="protein sequence ID" value="RDW73041.1"/>
    <property type="molecule type" value="Genomic_DNA"/>
</dbReference>
<keyword evidence="2" id="KW-0539">Nucleus</keyword>
<dbReference type="GO" id="GO:0045944">
    <property type="term" value="P:positive regulation of transcription by RNA polymerase II"/>
    <property type="evidence" value="ECO:0007669"/>
    <property type="project" value="TreeGrafter"/>
</dbReference>
<reference evidence="5 6" key="1">
    <citation type="journal article" date="2018" name="IMA Fungus">
        <title>IMA Genome-F 9: Draft genome sequence of Annulohypoxylon stygium, Aspergillus mulundensis, Berkeleyomyces basicola (syn. Thielaviopsis basicola), Ceratocystis smalleyi, two Cercospora beticola strains, Coleophoma cylindrospora, Fusarium fracticaudum, Phialophora cf. hyalina, and Morchella septimelata.</title>
        <authorList>
            <person name="Wingfield B.D."/>
            <person name="Bills G.F."/>
            <person name="Dong Y."/>
            <person name="Huang W."/>
            <person name="Nel W.J."/>
            <person name="Swalarsk-Parry B.S."/>
            <person name="Vaghefi N."/>
            <person name="Wilken P.M."/>
            <person name="An Z."/>
            <person name="de Beer Z.W."/>
            <person name="De Vos L."/>
            <person name="Chen L."/>
            <person name="Duong T.A."/>
            <person name="Gao Y."/>
            <person name="Hammerbacher A."/>
            <person name="Kikkert J.R."/>
            <person name="Li Y."/>
            <person name="Li H."/>
            <person name="Li K."/>
            <person name="Li Q."/>
            <person name="Liu X."/>
            <person name="Ma X."/>
            <person name="Naidoo K."/>
            <person name="Pethybridge S.J."/>
            <person name="Sun J."/>
            <person name="Steenkamp E.T."/>
            <person name="van der Nest M.A."/>
            <person name="van Wyk S."/>
            <person name="Wingfield M.J."/>
            <person name="Xiong C."/>
            <person name="Yue Q."/>
            <person name="Zhang X."/>
        </authorList>
    </citation>
    <scope>NUCLEOTIDE SEQUENCE [LARGE SCALE GENOMIC DNA]</scope>
    <source>
        <strain evidence="5 6">BP6252</strain>
    </source>
</reference>
<evidence type="ECO:0000256" key="1">
    <source>
        <dbReference type="ARBA" id="ARBA00004123"/>
    </source>
</evidence>
<dbReference type="GO" id="GO:0008270">
    <property type="term" value="F:zinc ion binding"/>
    <property type="evidence" value="ECO:0007669"/>
    <property type="project" value="InterPro"/>
</dbReference>
<dbReference type="GO" id="GO:0000981">
    <property type="term" value="F:DNA-binding transcription factor activity, RNA polymerase II-specific"/>
    <property type="evidence" value="ECO:0007669"/>
    <property type="project" value="InterPro"/>
</dbReference>
<evidence type="ECO:0000259" key="4">
    <source>
        <dbReference type="Pfam" id="PF00172"/>
    </source>
</evidence>
<organism evidence="5 6">
    <name type="scientific">Coleophoma cylindrospora</name>
    <dbReference type="NCBI Taxonomy" id="1849047"/>
    <lineage>
        <taxon>Eukaryota</taxon>
        <taxon>Fungi</taxon>
        <taxon>Dikarya</taxon>
        <taxon>Ascomycota</taxon>
        <taxon>Pezizomycotina</taxon>
        <taxon>Leotiomycetes</taxon>
        <taxon>Helotiales</taxon>
        <taxon>Dermateaceae</taxon>
        <taxon>Coleophoma</taxon>
    </lineage>
</organism>
<name>A0A3D8RGP8_9HELO</name>
<feature type="compositionally biased region" description="Low complexity" evidence="3">
    <location>
        <begin position="146"/>
        <end position="156"/>
    </location>
</feature>
<evidence type="ECO:0000256" key="2">
    <source>
        <dbReference type="ARBA" id="ARBA00023242"/>
    </source>
</evidence>
<gene>
    <name evidence="5" type="ORF">BP6252_06948</name>
</gene>
<dbReference type="InterPro" id="IPR001138">
    <property type="entry name" value="Zn2Cys6_DnaBD"/>
</dbReference>
<feature type="compositionally biased region" description="Polar residues" evidence="3">
    <location>
        <begin position="76"/>
        <end position="95"/>
    </location>
</feature>
<dbReference type="Pfam" id="PF11951">
    <property type="entry name" value="Fungal_trans_2"/>
    <property type="match status" value="1"/>
</dbReference>
<evidence type="ECO:0000313" key="6">
    <source>
        <dbReference type="Proteomes" id="UP000256645"/>
    </source>
</evidence>